<proteinExistence type="predicted"/>
<accession>A0A328NV32</accession>
<organism evidence="2 3">
    <name type="scientific">Micromonospora saelicesensis</name>
    <dbReference type="NCBI Taxonomy" id="285676"/>
    <lineage>
        <taxon>Bacteria</taxon>
        <taxon>Bacillati</taxon>
        <taxon>Actinomycetota</taxon>
        <taxon>Actinomycetes</taxon>
        <taxon>Micromonosporales</taxon>
        <taxon>Micromonosporaceae</taxon>
        <taxon>Micromonospora</taxon>
    </lineage>
</organism>
<sequence length="32" mass="3730">MAVIIAEHERPPKAEEAQAKRLRRNAPRWPAH</sequence>
<reference evidence="2 3" key="1">
    <citation type="submission" date="2018-03" db="EMBL/GenBank/DDBJ databases">
        <title>Defining the species Micromonospora saelicesensis and Micromonospora noduli under the framework of genomics.</title>
        <authorList>
            <person name="Riesco R."/>
            <person name="Trujillo M.E."/>
        </authorList>
    </citation>
    <scope>NUCLEOTIDE SEQUENCE [LARGE SCALE GENOMIC DNA]</scope>
    <source>
        <strain evidence="2 3">PSN13</strain>
    </source>
</reference>
<evidence type="ECO:0000313" key="3">
    <source>
        <dbReference type="Proteomes" id="UP000249419"/>
    </source>
</evidence>
<dbReference type="AlphaFoldDB" id="A0A328NV32"/>
<comment type="caution">
    <text evidence="2">The sequence shown here is derived from an EMBL/GenBank/DDBJ whole genome shotgun (WGS) entry which is preliminary data.</text>
</comment>
<gene>
    <name evidence="2" type="ORF">PSN13_01250</name>
</gene>
<dbReference type="Proteomes" id="UP000249419">
    <property type="component" value="Unassembled WGS sequence"/>
</dbReference>
<dbReference type="EMBL" id="PYAG01000005">
    <property type="protein sequence ID" value="RAO37269.1"/>
    <property type="molecule type" value="Genomic_DNA"/>
</dbReference>
<feature type="region of interest" description="Disordered" evidence="1">
    <location>
        <begin position="1"/>
        <end position="32"/>
    </location>
</feature>
<evidence type="ECO:0000256" key="1">
    <source>
        <dbReference type="SAM" id="MobiDB-lite"/>
    </source>
</evidence>
<feature type="compositionally biased region" description="Basic residues" evidence="1">
    <location>
        <begin position="20"/>
        <end position="32"/>
    </location>
</feature>
<protein>
    <submittedName>
        <fullName evidence="2">Uncharacterized protein</fullName>
    </submittedName>
</protein>
<feature type="compositionally biased region" description="Basic and acidic residues" evidence="1">
    <location>
        <begin position="1"/>
        <end position="19"/>
    </location>
</feature>
<evidence type="ECO:0000313" key="2">
    <source>
        <dbReference type="EMBL" id="RAO37269.1"/>
    </source>
</evidence>
<name>A0A328NV32_9ACTN</name>